<evidence type="ECO:0000313" key="5">
    <source>
        <dbReference type="Proteomes" id="UP001302367"/>
    </source>
</evidence>
<evidence type="ECO:0000256" key="1">
    <source>
        <dbReference type="SAM" id="MobiDB-lite"/>
    </source>
</evidence>
<dbReference type="AlphaFoldDB" id="A0A2G5HBG0"/>
<dbReference type="InterPro" id="IPR038883">
    <property type="entry name" value="AN11006-like"/>
</dbReference>
<feature type="compositionally biased region" description="Polar residues" evidence="1">
    <location>
        <begin position="15"/>
        <end position="24"/>
    </location>
</feature>
<proteinExistence type="predicted"/>
<organism evidence="2 4">
    <name type="scientific">Cercospora beticola</name>
    <name type="common">Sugarbeet leaf spot fungus</name>
    <dbReference type="NCBI Taxonomy" id="122368"/>
    <lineage>
        <taxon>Eukaryota</taxon>
        <taxon>Fungi</taxon>
        <taxon>Dikarya</taxon>
        <taxon>Ascomycota</taxon>
        <taxon>Pezizomycotina</taxon>
        <taxon>Dothideomycetes</taxon>
        <taxon>Dothideomycetidae</taxon>
        <taxon>Mycosphaerellales</taxon>
        <taxon>Mycosphaerellaceae</taxon>
        <taxon>Cercospora</taxon>
    </lineage>
</organism>
<dbReference type="Proteomes" id="UP001302367">
    <property type="component" value="Chromosome 5"/>
</dbReference>
<evidence type="ECO:0000313" key="3">
    <source>
        <dbReference type="EMBL" id="WPB02697.1"/>
    </source>
</evidence>
<dbReference type="OrthoDB" id="3645087at2759"/>
<dbReference type="EMBL" id="CP134188">
    <property type="protein sequence ID" value="WPB02697.1"/>
    <property type="molecule type" value="Genomic_DNA"/>
</dbReference>
<gene>
    <name evidence="2" type="ORF">CB0940_06782</name>
    <name evidence="3" type="ORF">RHO25_007333</name>
</gene>
<reference evidence="3 5" key="2">
    <citation type="submission" date="2023-09" db="EMBL/GenBank/DDBJ databases">
        <title>Complete-Gapless Cercospora beticola genome.</title>
        <authorList>
            <person name="Wyatt N.A."/>
            <person name="Spanner R.E."/>
            <person name="Bolton M.D."/>
        </authorList>
    </citation>
    <scope>NUCLEOTIDE SEQUENCE [LARGE SCALE GENOMIC DNA]</scope>
    <source>
        <strain evidence="3">Cb09-40</strain>
    </source>
</reference>
<evidence type="ECO:0000313" key="2">
    <source>
        <dbReference type="EMBL" id="PIA89582.1"/>
    </source>
</evidence>
<accession>A0A2G5HBG0</accession>
<dbReference type="Proteomes" id="UP000230605">
    <property type="component" value="Chromosome 5"/>
</dbReference>
<evidence type="ECO:0000313" key="4">
    <source>
        <dbReference type="Proteomes" id="UP000230605"/>
    </source>
</evidence>
<dbReference type="EMBL" id="LKMD01000108">
    <property type="protein sequence ID" value="PIA89582.1"/>
    <property type="molecule type" value="Genomic_DNA"/>
</dbReference>
<feature type="region of interest" description="Disordered" evidence="1">
    <location>
        <begin position="1"/>
        <end position="27"/>
    </location>
</feature>
<sequence length="340" mass="38213">MPSARSTEMKIGPSQHANYKTTKTAPEDARGCANANLSSEQESYHVPLAPRFTPWFVSLVRAQRGPTPRDTSPAVLLGLLHRLTFDYVPTTTNFAALIGGHTDKSATAMATKEDPPQTSSQPIFFRLPPELRNRIYEEAFDTTVTRTPLNRRLDASQGNHGIVLACKQTYSEAIGLYYSCNTFKFSGESDAFWMMQLCVEWLAGMKRQHRGMIERIELDTLSMDIVKGQYQEEALKEAGRATREECLSSKIADTAFHMIETVHRHFVMRIGVLEASMMKQTKPGNLKLHEVVYTGAPIQALEDHWKVVDQCVEGVCAHDQHYCRRTSEPHCAKFCTIPSS</sequence>
<name>A0A2G5HBG0_CERBT</name>
<reference evidence="2 4" key="1">
    <citation type="submission" date="2015-10" db="EMBL/GenBank/DDBJ databases">
        <title>The cercosporin biosynthetic gene cluster was horizontally transferred to several fungal lineages and shown to be expanded in Cercospora beticola based on microsynteny with recipient genomes.</title>
        <authorList>
            <person name="De Jonge R."/>
            <person name="Ebert M.K."/>
            <person name="Suttle J.C."/>
            <person name="Jurick Ii W.M."/>
            <person name="Secor G.A."/>
            <person name="Thomma B.P."/>
            <person name="Van De Peer Y."/>
            <person name="Bolton M.D."/>
        </authorList>
    </citation>
    <scope>NUCLEOTIDE SEQUENCE [LARGE SCALE GENOMIC DNA]</scope>
    <source>
        <strain evidence="2 4">09-40</strain>
    </source>
</reference>
<keyword evidence="5" id="KW-1185">Reference proteome</keyword>
<protein>
    <submittedName>
        <fullName evidence="2">Uncharacterized protein</fullName>
    </submittedName>
</protein>
<dbReference type="PANTHER" id="PTHR42085">
    <property type="entry name" value="F-BOX DOMAIN-CONTAINING PROTEIN"/>
    <property type="match status" value="1"/>
</dbReference>
<dbReference type="PANTHER" id="PTHR42085:SF2">
    <property type="entry name" value="F-BOX DOMAIN-CONTAINING PROTEIN"/>
    <property type="match status" value="1"/>
</dbReference>